<evidence type="ECO:0000313" key="2">
    <source>
        <dbReference type="EMBL" id="CAB4728253.1"/>
    </source>
</evidence>
<dbReference type="GO" id="GO:0016787">
    <property type="term" value="F:hydrolase activity"/>
    <property type="evidence" value="ECO:0007669"/>
    <property type="project" value="UniProtKB-KW"/>
</dbReference>
<dbReference type="InterPro" id="IPR029033">
    <property type="entry name" value="His_PPase_superfam"/>
</dbReference>
<sequence>MSMAEFIPKVPSRLILLRHAKSDYPLGVPDHDRPLNDRGRRDAEAAGHWIAEHRDELFSGAVSAVVSSALRAQQTWERIAERLTDVPSVTEPRLYEAACSTLMSVADASGADTVLIVAHNPTIQETAAFLAAPGGLGLLDRVRVKYPTCGLAVLDLSADDPWASDSADLAAFEIPRA</sequence>
<dbReference type="InterPro" id="IPR051021">
    <property type="entry name" value="Mito_Ser/Thr_phosphatase"/>
</dbReference>
<accession>A0A6J6S0C8</accession>
<dbReference type="EMBL" id="CAEZYW010000002">
    <property type="protein sequence ID" value="CAB4728253.1"/>
    <property type="molecule type" value="Genomic_DNA"/>
</dbReference>
<dbReference type="SUPFAM" id="SSF53254">
    <property type="entry name" value="Phosphoglycerate mutase-like"/>
    <property type="match status" value="1"/>
</dbReference>
<reference evidence="2" key="1">
    <citation type="submission" date="2020-05" db="EMBL/GenBank/DDBJ databases">
        <authorList>
            <person name="Chiriac C."/>
            <person name="Salcher M."/>
            <person name="Ghai R."/>
            <person name="Kavagutti S V."/>
        </authorList>
    </citation>
    <scope>NUCLEOTIDE SEQUENCE</scope>
</reference>
<proteinExistence type="predicted"/>
<protein>
    <submittedName>
        <fullName evidence="2">Unannotated protein</fullName>
    </submittedName>
</protein>
<keyword evidence="1" id="KW-0378">Hydrolase</keyword>
<name>A0A6J6S0C8_9ZZZZ</name>
<dbReference type="Pfam" id="PF00300">
    <property type="entry name" value="His_Phos_1"/>
    <property type="match status" value="1"/>
</dbReference>
<dbReference type="Gene3D" id="3.40.50.1240">
    <property type="entry name" value="Phosphoglycerate mutase-like"/>
    <property type="match status" value="1"/>
</dbReference>
<evidence type="ECO:0000256" key="1">
    <source>
        <dbReference type="ARBA" id="ARBA00022801"/>
    </source>
</evidence>
<dbReference type="AlphaFoldDB" id="A0A6J6S0C8"/>
<dbReference type="SMART" id="SM00855">
    <property type="entry name" value="PGAM"/>
    <property type="match status" value="1"/>
</dbReference>
<dbReference type="InterPro" id="IPR013078">
    <property type="entry name" value="His_Pase_superF_clade-1"/>
</dbReference>
<dbReference type="PANTHER" id="PTHR20935:SF1">
    <property type="entry name" value="SLL1549 PROTEIN"/>
    <property type="match status" value="1"/>
</dbReference>
<dbReference type="PANTHER" id="PTHR20935">
    <property type="entry name" value="PHOSPHOGLYCERATE MUTASE-RELATED"/>
    <property type="match status" value="1"/>
</dbReference>
<dbReference type="CDD" id="cd07067">
    <property type="entry name" value="HP_PGM_like"/>
    <property type="match status" value="1"/>
</dbReference>
<gene>
    <name evidence="2" type="ORF">UFOPK2786_00020</name>
</gene>
<organism evidence="2">
    <name type="scientific">freshwater metagenome</name>
    <dbReference type="NCBI Taxonomy" id="449393"/>
    <lineage>
        <taxon>unclassified sequences</taxon>
        <taxon>metagenomes</taxon>
        <taxon>ecological metagenomes</taxon>
    </lineage>
</organism>